<evidence type="ECO:0000256" key="7">
    <source>
        <dbReference type="ARBA" id="ARBA00049922"/>
    </source>
</evidence>
<dbReference type="PANTHER" id="PTHR43400">
    <property type="entry name" value="FUMARATE REDUCTASE"/>
    <property type="match status" value="1"/>
</dbReference>
<dbReference type="PANTHER" id="PTHR43400:SF7">
    <property type="entry name" value="FAD-DEPENDENT OXIDOREDUCTASE 2 FAD BINDING DOMAIN-CONTAINING PROTEIN"/>
    <property type="match status" value="1"/>
</dbReference>
<evidence type="ECO:0000313" key="11">
    <source>
        <dbReference type="Proteomes" id="UP000183255"/>
    </source>
</evidence>
<dbReference type="SUPFAM" id="SSF51905">
    <property type="entry name" value="FAD/NAD(P)-binding domain"/>
    <property type="match status" value="1"/>
</dbReference>
<dbReference type="AlphaFoldDB" id="A0A1G8QPL6"/>
<dbReference type="SUPFAM" id="SSF56425">
    <property type="entry name" value="Succinate dehydrogenase/fumarate reductase flavoprotein, catalytic domain"/>
    <property type="match status" value="1"/>
</dbReference>
<dbReference type="GO" id="GO:0010181">
    <property type="term" value="F:FMN binding"/>
    <property type="evidence" value="ECO:0007669"/>
    <property type="project" value="InterPro"/>
</dbReference>
<gene>
    <name evidence="10" type="ORF">SAMN05421804_10710</name>
</gene>
<dbReference type="Proteomes" id="UP000183255">
    <property type="component" value="Unassembled WGS sequence"/>
</dbReference>
<dbReference type="SMART" id="SM00900">
    <property type="entry name" value="FMN_bind"/>
    <property type="match status" value="1"/>
</dbReference>
<evidence type="ECO:0000256" key="8">
    <source>
        <dbReference type="RuleBase" id="RU366062"/>
    </source>
</evidence>
<dbReference type="Pfam" id="PF00890">
    <property type="entry name" value="FAD_binding_2"/>
    <property type="match status" value="1"/>
</dbReference>
<dbReference type="Gene3D" id="3.90.1010.20">
    <property type="match status" value="1"/>
</dbReference>
<keyword evidence="6 8" id="KW-0560">Oxidoreductase</keyword>
<name>A0A1G8QPL6_9CLOT</name>
<comment type="cofactor">
    <cofactor evidence="8">
        <name>FMN</name>
        <dbReference type="ChEBI" id="CHEBI:58210"/>
    </cofactor>
    <text evidence="8">Binds 1 or 2 FMN covalently per subunit.</text>
</comment>
<evidence type="ECO:0000256" key="3">
    <source>
        <dbReference type="ARBA" id="ARBA00015872"/>
    </source>
</evidence>
<dbReference type="RefSeq" id="WP_031576896.1">
    <property type="nucleotide sequence ID" value="NZ_FNDZ01000007.1"/>
</dbReference>
<evidence type="ECO:0000313" key="10">
    <source>
        <dbReference type="EMBL" id="SDJ06050.1"/>
    </source>
</evidence>
<dbReference type="Gene3D" id="3.90.700.10">
    <property type="entry name" value="Succinate dehydrogenase/fumarate reductase flavoprotein, catalytic domain"/>
    <property type="match status" value="1"/>
</dbReference>
<keyword evidence="8" id="KW-0732">Signal</keyword>
<protein>
    <recommendedName>
        <fullName evidence="3 8">Urocanate reductase</fullName>
        <ecNumber evidence="2 8">1.3.99.33</ecNumber>
    </recommendedName>
</protein>
<dbReference type="InterPro" id="IPR050315">
    <property type="entry name" value="FAD-oxidoreductase_2"/>
</dbReference>
<comment type="similarity">
    <text evidence="1 8">Belongs to the FAD-dependent oxidoreductase 2 family. FRD/SDH subfamily.</text>
</comment>
<dbReference type="InterPro" id="IPR010960">
    <property type="entry name" value="Flavocytochrome_c"/>
</dbReference>
<dbReference type="InterPro" id="IPR003953">
    <property type="entry name" value="FAD-dep_OxRdtase_2_FAD-bd"/>
</dbReference>
<comment type="cofactor">
    <cofactor evidence="8">
        <name>FAD</name>
        <dbReference type="ChEBI" id="CHEBI:57692"/>
    </cofactor>
    <text evidence="8">Binds 1 FAD per subunit.</text>
</comment>
<feature type="chain" id="PRO_5039748011" description="Urocanate reductase" evidence="8">
    <location>
        <begin position="24"/>
        <end position="658"/>
    </location>
</feature>
<dbReference type="EMBL" id="FNDZ01000007">
    <property type="protein sequence ID" value="SDJ06050.1"/>
    <property type="molecule type" value="Genomic_DNA"/>
</dbReference>
<evidence type="ECO:0000256" key="6">
    <source>
        <dbReference type="ARBA" id="ARBA00023002"/>
    </source>
</evidence>
<feature type="signal peptide" evidence="8">
    <location>
        <begin position="1"/>
        <end position="23"/>
    </location>
</feature>
<proteinExistence type="inferred from homology"/>
<evidence type="ECO:0000259" key="9">
    <source>
        <dbReference type="SMART" id="SM00900"/>
    </source>
</evidence>
<dbReference type="GO" id="GO:0033765">
    <property type="term" value="F:steroid dehydrogenase activity, acting on the CH-CH group of donors"/>
    <property type="evidence" value="ECO:0007669"/>
    <property type="project" value="UniProtKB-ARBA"/>
</dbReference>
<dbReference type="InterPro" id="IPR007329">
    <property type="entry name" value="FMN-bd"/>
</dbReference>
<reference evidence="10 11" key="1">
    <citation type="submission" date="2016-10" db="EMBL/GenBank/DDBJ databases">
        <authorList>
            <person name="de Groot N.N."/>
        </authorList>
    </citation>
    <scope>NUCLEOTIDE SEQUENCE [LARGE SCALE GENOMIC DNA]</scope>
    <source>
        <strain evidence="10 11">CGMCC 1.5058</strain>
    </source>
</reference>
<dbReference type="PROSITE" id="PS51257">
    <property type="entry name" value="PROKAR_LIPOPROTEIN"/>
    <property type="match status" value="1"/>
</dbReference>
<accession>A0A1G8QPL6</accession>
<evidence type="ECO:0000256" key="1">
    <source>
        <dbReference type="ARBA" id="ARBA00008040"/>
    </source>
</evidence>
<dbReference type="InterPro" id="IPR027477">
    <property type="entry name" value="Succ_DH/fumarate_Rdtase_cat_sf"/>
</dbReference>
<comment type="catalytic activity">
    <reaction evidence="7 8">
        <text>dihydrourocanate + A = urocanate + AH2</text>
        <dbReference type="Rhea" id="RHEA:36059"/>
        <dbReference type="ChEBI" id="CHEBI:13193"/>
        <dbReference type="ChEBI" id="CHEBI:17499"/>
        <dbReference type="ChEBI" id="CHEBI:27247"/>
        <dbReference type="ChEBI" id="CHEBI:72991"/>
        <dbReference type="EC" id="1.3.99.33"/>
    </reaction>
</comment>
<evidence type="ECO:0000256" key="4">
    <source>
        <dbReference type="ARBA" id="ARBA00022630"/>
    </source>
</evidence>
<keyword evidence="4 8" id="KW-0285">Flavoprotein</keyword>
<dbReference type="EC" id="1.3.99.33" evidence="2 8"/>
<organism evidence="10 11">
    <name type="scientific">Proteiniclasticum ruminis</name>
    <dbReference type="NCBI Taxonomy" id="398199"/>
    <lineage>
        <taxon>Bacteria</taxon>
        <taxon>Bacillati</taxon>
        <taxon>Bacillota</taxon>
        <taxon>Clostridia</taxon>
        <taxon>Eubacteriales</taxon>
        <taxon>Clostridiaceae</taxon>
        <taxon>Proteiniclasticum</taxon>
    </lineage>
</organism>
<dbReference type="Pfam" id="PF04205">
    <property type="entry name" value="FMN_bind"/>
    <property type="match status" value="1"/>
</dbReference>
<dbReference type="Gene3D" id="3.50.50.60">
    <property type="entry name" value="FAD/NAD(P)-binding domain"/>
    <property type="match status" value="2"/>
</dbReference>
<feature type="domain" description="FMN-binding" evidence="9">
    <location>
        <begin position="51"/>
        <end position="125"/>
    </location>
</feature>
<sequence>MFKKKCMAAVLLMLLLISGGCGAKEEEVPETPSAGSEKLYTAGEYTATGEGNYGEIPVTMTFSETEILSIVVGDNEETPDIAKPVFEKIPEEILKGQTLHVDVIAGATNSSKGLLAAIEACILKAGGDVEKLKNKVVEQGKKEPIEKTVDVVIIGGGGAGAAAAASAAENGASVILVEKGSSLGGNTVRAGGAYNAVDEERQSAVDMNDALINDLKAILEVDENTFGDFKDTVVTLKGQIEKYFEDGDTTKLFDSEELHMYQIYIGGKRTDKNGEEITSNLSLAKKLTSQALDALNWLVSKDSTLKINDSIGTVLGAMWPRTHGLSASVGVGFINPLAEDAKKNGAEFMLETKAEELIIENGRVSGVKAVKTDGTEVTLHATKGVIMATGGFGANAKMVAQYNTYWPTIPEDMKSTNTSNAQGDGINMGIEAGADLVGMGFAQLMPSSHPETGALSGGVWGSAESQVFINKEGKRFVNEYAERDVLASAALKQTDSLFYIICDQVTAGNPQPGDKNGWGDVIDDLVATKSIYRAGTLEELAEQMGIPADVFVSEIEKYNTFIDDQKDPEFGKTNFGTKILEAPFYATPRSPSLHHTMGGLAINDEAQVLDKNGAAIPGFYAAGEVTGGIHAGNRLGGNALTDILVFGRIAGKNAAEGK</sequence>
<dbReference type="GO" id="GO:0016020">
    <property type="term" value="C:membrane"/>
    <property type="evidence" value="ECO:0007669"/>
    <property type="project" value="InterPro"/>
</dbReference>
<evidence type="ECO:0000256" key="5">
    <source>
        <dbReference type="ARBA" id="ARBA00022827"/>
    </source>
</evidence>
<dbReference type="NCBIfam" id="TIGR01813">
    <property type="entry name" value="flavo_cyto_c"/>
    <property type="match status" value="1"/>
</dbReference>
<evidence type="ECO:0000256" key="2">
    <source>
        <dbReference type="ARBA" id="ARBA00013137"/>
    </source>
</evidence>
<dbReference type="InterPro" id="IPR036188">
    <property type="entry name" value="FAD/NAD-bd_sf"/>
</dbReference>
<keyword evidence="5 8" id="KW-0274">FAD</keyword>